<evidence type="ECO:0000313" key="10">
    <source>
        <dbReference type="EMBL" id="MEE8658975.1"/>
    </source>
</evidence>
<dbReference type="Proteomes" id="UP001312908">
    <property type="component" value="Unassembled WGS sequence"/>
</dbReference>
<feature type="transmembrane region" description="Helical" evidence="8">
    <location>
        <begin position="447"/>
        <end position="465"/>
    </location>
</feature>
<comment type="similarity">
    <text evidence="2 7">Belongs to the major facilitator superfamily. Sugar transporter (TC 2.A.1.1) family.</text>
</comment>
<dbReference type="Pfam" id="PF00083">
    <property type="entry name" value="Sugar_tr"/>
    <property type="match status" value="1"/>
</dbReference>
<dbReference type="PANTHER" id="PTHR48020:SF12">
    <property type="entry name" value="PROTON MYO-INOSITOL COTRANSPORTER"/>
    <property type="match status" value="1"/>
</dbReference>
<evidence type="ECO:0000256" key="8">
    <source>
        <dbReference type="SAM" id="Phobius"/>
    </source>
</evidence>
<dbReference type="InterPro" id="IPR020846">
    <property type="entry name" value="MFS_dom"/>
</dbReference>
<keyword evidence="5 8" id="KW-1133">Transmembrane helix</keyword>
<name>A0ABU7U3B9_9PROT</name>
<sequence>MPMNEDNAETQEYQNLTPEEALKAAEAAVHHVEISSSAKIMLGLTAFVAAICGGLYGYDTGIISGALLLITSDFHLNSGMQELVASSILIGAVVGALLAGSMSEKYGRRFTATIVSAVFVLGAIACSFAQSVTQLIIFRVFLGLAVGGSTQVVPMYISELAPAGRRGNLVTMFNVAIGIGILLANIIGFAARDAWGWRPMIGLAAIPAGFVFLCLLFLPRSPRWTAENEGLKSAIAELSRIRTSKKAILREIREMHEIAESTDPLDKGWRGLAQPWVRPAVIAALGVAFFTQVGGLEMMIYYAPTFLHDAGFGKNSALLASLGVAITYCIMTFLGCLTVDKIGRRRLMLITGPISVLSMIGLGVVFSMHPAEGSVGAWLVIFFLLSFMASNSIGIQICGWLTGAEMFPLCMRGQATSLFAATLWGADLLVTITALTLVQLVTLGGAMWVYAAVNVLTVLFVFRFVPELSGASLEDIEYALRKKRFAPRKGHTRIVDASDL</sequence>
<gene>
    <name evidence="10" type="ORF">DOFOFD_08120</name>
</gene>
<feature type="transmembrane region" description="Helical" evidence="8">
    <location>
        <begin position="280"/>
        <end position="304"/>
    </location>
</feature>
<dbReference type="PRINTS" id="PR00171">
    <property type="entry name" value="SUGRTRNSPORT"/>
</dbReference>
<feature type="transmembrane region" description="Helical" evidence="8">
    <location>
        <begin position="110"/>
        <end position="130"/>
    </location>
</feature>
<feature type="transmembrane region" description="Helical" evidence="8">
    <location>
        <begin position="316"/>
        <end position="337"/>
    </location>
</feature>
<feature type="transmembrane region" description="Helical" evidence="8">
    <location>
        <begin position="78"/>
        <end position="98"/>
    </location>
</feature>
<comment type="subcellular location">
    <subcellularLocation>
        <location evidence="1">Membrane</location>
        <topology evidence="1">Multi-pass membrane protein</topology>
    </subcellularLocation>
</comment>
<dbReference type="PANTHER" id="PTHR48020">
    <property type="entry name" value="PROTON MYO-INOSITOL COTRANSPORTER"/>
    <property type="match status" value="1"/>
</dbReference>
<accession>A0ABU7U3B9</accession>
<feature type="transmembrane region" description="Helical" evidence="8">
    <location>
        <begin position="169"/>
        <end position="191"/>
    </location>
</feature>
<dbReference type="Gene3D" id="1.20.1250.20">
    <property type="entry name" value="MFS general substrate transporter like domains"/>
    <property type="match status" value="1"/>
</dbReference>
<feature type="domain" description="Major facilitator superfamily (MFS) profile" evidence="9">
    <location>
        <begin position="45"/>
        <end position="469"/>
    </location>
</feature>
<feature type="transmembrane region" description="Helical" evidence="8">
    <location>
        <begin position="197"/>
        <end position="218"/>
    </location>
</feature>
<dbReference type="EMBL" id="JAWJZY010000003">
    <property type="protein sequence ID" value="MEE8658975.1"/>
    <property type="molecule type" value="Genomic_DNA"/>
</dbReference>
<keyword evidence="6 8" id="KW-0472">Membrane</keyword>
<dbReference type="InterPro" id="IPR036259">
    <property type="entry name" value="MFS_trans_sf"/>
</dbReference>
<evidence type="ECO:0000256" key="6">
    <source>
        <dbReference type="ARBA" id="ARBA00023136"/>
    </source>
</evidence>
<feature type="transmembrane region" description="Helical" evidence="8">
    <location>
        <begin position="375"/>
        <end position="397"/>
    </location>
</feature>
<evidence type="ECO:0000256" key="4">
    <source>
        <dbReference type="ARBA" id="ARBA00022692"/>
    </source>
</evidence>
<dbReference type="InterPro" id="IPR005829">
    <property type="entry name" value="Sugar_transporter_CS"/>
</dbReference>
<evidence type="ECO:0000256" key="2">
    <source>
        <dbReference type="ARBA" id="ARBA00010992"/>
    </source>
</evidence>
<dbReference type="SUPFAM" id="SSF103473">
    <property type="entry name" value="MFS general substrate transporter"/>
    <property type="match status" value="1"/>
</dbReference>
<reference evidence="10 11" key="1">
    <citation type="submission" date="2023-10" db="EMBL/GenBank/DDBJ databases">
        <title>Sorlinia euscelidii gen. nov., sp. nov., an acetic acid bacteria isolated from the gut of Euscelidius variegatus emitter.</title>
        <authorList>
            <person name="Michoud G."/>
            <person name="Marasco R."/>
            <person name="Seferji K."/>
            <person name="Gonella E."/>
            <person name="Garuglieri E."/>
            <person name="Alma A."/>
            <person name="Mapelli F."/>
            <person name="Borin S."/>
            <person name="Daffonchio D."/>
            <person name="Crotti E."/>
        </authorList>
    </citation>
    <scope>NUCLEOTIDE SEQUENCE [LARGE SCALE GENOMIC DNA]</scope>
    <source>
        <strain evidence="10 11">EV16P</strain>
    </source>
</reference>
<protein>
    <submittedName>
        <fullName evidence="10">MFS transporter</fullName>
    </submittedName>
</protein>
<dbReference type="InterPro" id="IPR005828">
    <property type="entry name" value="MFS_sugar_transport-like"/>
</dbReference>
<feature type="transmembrane region" description="Helical" evidence="8">
    <location>
        <begin position="136"/>
        <end position="157"/>
    </location>
</feature>
<keyword evidence="3 7" id="KW-0813">Transport</keyword>
<feature type="transmembrane region" description="Helical" evidence="8">
    <location>
        <begin position="418"/>
        <end position="441"/>
    </location>
</feature>
<dbReference type="NCBIfam" id="TIGR00879">
    <property type="entry name" value="SP"/>
    <property type="match status" value="1"/>
</dbReference>
<keyword evidence="11" id="KW-1185">Reference proteome</keyword>
<evidence type="ECO:0000256" key="5">
    <source>
        <dbReference type="ARBA" id="ARBA00022989"/>
    </source>
</evidence>
<organism evidence="10 11">
    <name type="scientific">Sorlinia euscelidii</name>
    <dbReference type="NCBI Taxonomy" id="3081148"/>
    <lineage>
        <taxon>Bacteria</taxon>
        <taxon>Pseudomonadati</taxon>
        <taxon>Pseudomonadota</taxon>
        <taxon>Alphaproteobacteria</taxon>
        <taxon>Acetobacterales</taxon>
        <taxon>Acetobacteraceae</taxon>
        <taxon>Sorlinia</taxon>
    </lineage>
</organism>
<proteinExistence type="inferred from homology"/>
<dbReference type="InterPro" id="IPR050814">
    <property type="entry name" value="Myo-inositol_Transporter"/>
</dbReference>
<feature type="transmembrane region" description="Helical" evidence="8">
    <location>
        <begin position="40"/>
        <end position="58"/>
    </location>
</feature>
<dbReference type="PROSITE" id="PS50850">
    <property type="entry name" value="MFS"/>
    <property type="match status" value="1"/>
</dbReference>
<evidence type="ECO:0000259" key="9">
    <source>
        <dbReference type="PROSITE" id="PS50850"/>
    </source>
</evidence>
<evidence type="ECO:0000256" key="7">
    <source>
        <dbReference type="RuleBase" id="RU003346"/>
    </source>
</evidence>
<dbReference type="InterPro" id="IPR003663">
    <property type="entry name" value="Sugar/inositol_transpt"/>
</dbReference>
<evidence type="ECO:0000256" key="3">
    <source>
        <dbReference type="ARBA" id="ARBA00022448"/>
    </source>
</evidence>
<dbReference type="PROSITE" id="PS00217">
    <property type="entry name" value="SUGAR_TRANSPORT_2"/>
    <property type="match status" value="1"/>
</dbReference>
<evidence type="ECO:0000313" key="11">
    <source>
        <dbReference type="Proteomes" id="UP001312908"/>
    </source>
</evidence>
<feature type="transmembrane region" description="Helical" evidence="8">
    <location>
        <begin position="349"/>
        <end position="369"/>
    </location>
</feature>
<evidence type="ECO:0000256" key="1">
    <source>
        <dbReference type="ARBA" id="ARBA00004141"/>
    </source>
</evidence>
<keyword evidence="4 8" id="KW-0812">Transmembrane</keyword>
<comment type="caution">
    <text evidence="10">The sequence shown here is derived from an EMBL/GenBank/DDBJ whole genome shotgun (WGS) entry which is preliminary data.</text>
</comment>